<dbReference type="InterPro" id="IPR011687">
    <property type="entry name" value="Nop53/GLTSCR2"/>
</dbReference>
<feature type="region of interest" description="Disordered" evidence="7">
    <location>
        <begin position="94"/>
        <end position="122"/>
    </location>
</feature>
<sequence length="434" mass="49788">MVPTQEPPQQYKQTSRKGKKAWRKNVDVSDVQAGLDSAREEIIQGGIIVERPSEDLFALDATGSEHIQKAYNKTHKPLKTDQILAQRSAIPAVESRKRSKVTDGIVEPNSKRQKSNGVSRKEYQRLQNIAYGGGSAPNKIINRNEDPNHDLWAPECNEDEQDARSNFLAKPKSVRAPKTLKQAPISLVKHASAYPAVPKPKADASYNPMFEDYDKALVGEGVKEVDAERRRLQEAELENERFHRIEQAQKEEVDLQTEDESVWEGIESDFEAGEWLKRRRPERKTPAERNKIKRRKAIERQVKKDAQVKRKAQQAQKIKEIAKEVSSNEGRTAVISTNVDESLPEYSGEVVLRRKRLGKSSLPEAPLELILPEELQDSLRLLKPEGNLLMDRFRNILMRGKIETRRPVQQPKRPKRQVTEKWSYKDWETNFIVT</sequence>
<dbReference type="PIRSF" id="PIRSF017302">
    <property type="entry name" value="Gltscr2"/>
    <property type="match status" value="1"/>
</dbReference>
<dbReference type="GO" id="GO:0005730">
    <property type="term" value="C:nucleolus"/>
    <property type="evidence" value="ECO:0007669"/>
    <property type="project" value="UniProtKB-SubCell"/>
</dbReference>
<accession>A0A8H3FUW6</accession>
<dbReference type="OrthoDB" id="5072at2759"/>
<organism evidence="8 9">
    <name type="scientific">Heterodermia speciosa</name>
    <dbReference type="NCBI Taxonomy" id="116794"/>
    <lineage>
        <taxon>Eukaryota</taxon>
        <taxon>Fungi</taxon>
        <taxon>Dikarya</taxon>
        <taxon>Ascomycota</taxon>
        <taxon>Pezizomycotina</taxon>
        <taxon>Lecanoromycetes</taxon>
        <taxon>OSLEUM clade</taxon>
        <taxon>Lecanoromycetidae</taxon>
        <taxon>Caliciales</taxon>
        <taxon>Physciaceae</taxon>
        <taxon>Heterodermia</taxon>
    </lineage>
</organism>
<name>A0A8H3FUW6_9LECA</name>
<keyword evidence="6" id="KW-0175">Coiled coil</keyword>
<comment type="subcellular location">
    <subcellularLocation>
        <location evidence="5">Nucleus</location>
        <location evidence="5">Nucleolus</location>
    </subcellularLocation>
    <subcellularLocation>
        <location evidence="5">Nucleus</location>
        <location evidence="5">Nucleoplasm</location>
    </subcellularLocation>
</comment>
<dbReference type="Proteomes" id="UP000664521">
    <property type="component" value="Unassembled WGS sequence"/>
</dbReference>
<comment type="caution">
    <text evidence="8">The sequence shown here is derived from an EMBL/GenBank/DDBJ whole genome shotgun (WGS) entry which is preliminary data.</text>
</comment>
<gene>
    <name evidence="8" type="ORF">HETSPECPRED_006778</name>
</gene>
<evidence type="ECO:0000313" key="9">
    <source>
        <dbReference type="Proteomes" id="UP000664521"/>
    </source>
</evidence>
<dbReference type="PANTHER" id="PTHR14211">
    <property type="entry name" value="GLIOMA SUPPRESSOR CANDIDATE REGION GENE 2"/>
    <property type="match status" value="1"/>
</dbReference>
<evidence type="ECO:0000313" key="8">
    <source>
        <dbReference type="EMBL" id="CAF9928228.1"/>
    </source>
</evidence>
<evidence type="ECO:0000256" key="2">
    <source>
        <dbReference type="ARBA" id="ARBA00018339"/>
    </source>
</evidence>
<feature type="compositionally biased region" description="Basic residues" evidence="7">
    <location>
        <begin position="14"/>
        <end position="23"/>
    </location>
</feature>
<dbReference type="GO" id="GO:0005654">
    <property type="term" value="C:nucleoplasm"/>
    <property type="evidence" value="ECO:0007669"/>
    <property type="project" value="UniProtKB-SubCell"/>
</dbReference>
<protein>
    <recommendedName>
        <fullName evidence="2 5">Ribosome biogenesis protein NOP53</fullName>
    </recommendedName>
</protein>
<reference evidence="8" key="1">
    <citation type="submission" date="2021-03" db="EMBL/GenBank/DDBJ databases">
        <authorList>
            <person name="Tagirdzhanova G."/>
        </authorList>
    </citation>
    <scope>NUCLEOTIDE SEQUENCE</scope>
</reference>
<comment type="similarity">
    <text evidence="1 5">Belongs to the NOP53 family.</text>
</comment>
<dbReference type="EMBL" id="CAJPDS010000047">
    <property type="protein sequence ID" value="CAF9928228.1"/>
    <property type="molecule type" value="Genomic_DNA"/>
</dbReference>
<keyword evidence="9" id="KW-1185">Reference proteome</keyword>
<dbReference type="GO" id="GO:0006364">
    <property type="term" value="P:rRNA processing"/>
    <property type="evidence" value="ECO:0007669"/>
    <property type="project" value="TreeGrafter"/>
</dbReference>
<feature type="coiled-coil region" evidence="6">
    <location>
        <begin position="225"/>
        <end position="252"/>
    </location>
</feature>
<keyword evidence="4 5" id="KW-0539">Nucleus</keyword>
<evidence type="ECO:0000256" key="6">
    <source>
        <dbReference type="SAM" id="Coils"/>
    </source>
</evidence>
<evidence type="ECO:0000256" key="7">
    <source>
        <dbReference type="SAM" id="MobiDB-lite"/>
    </source>
</evidence>
<evidence type="ECO:0000256" key="3">
    <source>
        <dbReference type="ARBA" id="ARBA00022517"/>
    </source>
</evidence>
<evidence type="ECO:0000256" key="1">
    <source>
        <dbReference type="ARBA" id="ARBA00008838"/>
    </source>
</evidence>
<dbReference type="AlphaFoldDB" id="A0A8H3FUW6"/>
<feature type="region of interest" description="Disordered" evidence="7">
    <location>
        <begin position="1"/>
        <end position="24"/>
    </location>
</feature>
<dbReference type="Pfam" id="PF07767">
    <property type="entry name" value="Nop53"/>
    <property type="match status" value="1"/>
</dbReference>
<proteinExistence type="inferred from homology"/>
<evidence type="ECO:0000256" key="4">
    <source>
        <dbReference type="ARBA" id="ARBA00023242"/>
    </source>
</evidence>
<dbReference type="GO" id="GO:0000027">
    <property type="term" value="P:ribosomal large subunit assembly"/>
    <property type="evidence" value="ECO:0007669"/>
    <property type="project" value="UniProtKB-UniRule"/>
</dbReference>
<keyword evidence="3 5" id="KW-0690">Ribosome biogenesis</keyword>
<dbReference type="GO" id="GO:0008097">
    <property type="term" value="F:5S rRNA binding"/>
    <property type="evidence" value="ECO:0007669"/>
    <property type="project" value="TreeGrafter"/>
</dbReference>
<evidence type="ECO:0000256" key="5">
    <source>
        <dbReference type="PIRNR" id="PIRNR017302"/>
    </source>
</evidence>
<comment type="function">
    <text evidence="5">May play a role in ribosome biogenesis.</text>
</comment>
<dbReference type="PANTHER" id="PTHR14211:SF7">
    <property type="entry name" value="RIBOSOME BIOGENESIS PROTEIN NOP53"/>
    <property type="match status" value="1"/>
</dbReference>